<dbReference type="InterPro" id="IPR027275">
    <property type="entry name" value="PRC-brl_dom"/>
</dbReference>
<dbReference type="SUPFAM" id="SSF50346">
    <property type="entry name" value="PRC-barrel domain"/>
    <property type="match status" value="1"/>
</dbReference>
<dbReference type="Pfam" id="PF05239">
    <property type="entry name" value="PRC"/>
    <property type="match status" value="1"/>
</dbReference>
<evidence type="ECO:0000313" key="2">
    <source>
        <dbReference type="EMBL" id="TYL99685.1"/>
    </source>
</evidence>
<comment type="caution">
    <text evidence="2">The sequence shown here is derived from an EMBL/GenBank/DDBJ whole genome shotgun (WGS) entry which is preliminary data.</text>
</comment>
<gene>
    <name evidence="2" type="ORF">FXB40_02325</name>
</gene>
<dbReference type="InterPro" id="IPR011033">
    <property type="entry name" value="PRC_barrel-like_sf"/>
</dbReference>
<name>A0A5D3KNB2_9BRAD</name>
<proteinExistence type="predicted"/>
<dbReference type="Proteomes" id="UP000324758">
    <property type="component" value="Unassembled WGS sequence"/>
</dbReference>
<dbReference type="EMBL" id="VSSS01000006">
    <property type="protein sequence ID" value="TYL99685.1"/>
    <property type="molecule type" value="Genomic_DNA"/>
</dbReference>
<feature type="domain" description="PRC-barrel" evidence="1">
    <location>
        <begin position="14"/>
        <end position="70"/>
    </location>
</feature>
<dbReference type="Gene3D" id="2.30.30.240">
    <property type="entry name" value="PRC-barrel domain"/>
    <property type="match status" value="1"/>
</dbReference>
<organism evidence="2 3">
    <name type="scientific">Bradyrhizobium rifense</name>
    <dbReference type="NCBI Taxonomy" id="515499"/>
    <lineage>
        <taxon>Bacteria</taxon>
        <taxon>Pseudomonadati</taxon>
        <taxon>Pseudomonadota</taxon>
        <taxon>Alphaproteobacteria</taxon>
        <taxon>Hyphomicrobiales</taxon>
        <taxon>Nitrobacteraceae</taxon>
        <taxon>Bradyrhizobium</taxon>
    </lineage>
</organism>
<evidence type="ECO:0000259" key="1">
    <source>
        <dbReference type="Pfam" id="PF05239"/>
    </source>
</evidence>
<accession>A0A5D3KNB2</accession>
<keyword evidence="3" id="KW-1185">Reference proteome</keyword>
<reference evidence="2 3" key="1">
    <citation type="submission" date="2019-08" db="EMBL/GenBank/DDBJ databases">
        <title>Bradyrhizobium hipponensis sp. nov., a rhizobium isolated from a Lupinus angustifolius root nodule in Tunisia.</title>
        <authorList>
            <person name="Off K."/>
            <person name="Rejili M."/>
            <person name="Mars M."/>
            <person name="Brachmann A."/>
            <person name="Marin M."/>
        </authorList>
    </citation>
    <scope>NUCLEOTIDE SEQUENCE [LARGE SCALE GENOMIC DNA]</scope>
    <source>
        <strain evidence="2 3">CTAW71</strain>
    </source>
</reference>
<dbReference type="OrthoDB" id="7274881at2"/>
<dbReference type="RefSeq" id="WP_148770604.1">
    <property type="nucleotide sequence ID" value="NZ_VSSS01000006.1"/>
</dbReference>
<evidence type="ECO:0000313" key="3">
    <source>
        <dbReference type="Proteomes" id="UP000324758"/>
    </source>
</evidence>
<dbReference type="AlphaFoldDB" id="A0A5D3KNB2"/>
<protein>
    <submittedName>
        <fullName evidence="2">PRC-barrel domain containing protein</fullName>
    </submittedName>
</protein>
<sequence length="97" mass="10499">MNNSIQSSSSSSVQLEGTAVVGPDGDQIGSIQSAAVDQMSGALSHVVMSVAKFRFVIGRFLLPWNRLDYDHQLAAYRVNLTRKQASSRPEDPFGMGL</sequence>